<feature type="transmembrane region" description="Helical" evidence="1">
    <location>
        <begin position="83"/>
        <end position="105"/>
    </location>
</feature>
<dbReference type="Proteomes" id="UP001153404">
    <property type="component" value="Unassembled WGS sequence"/>
</dbReference>
<dbReference type="RefSeq" id="WP_277532501.1">
    <property type="nucleotide sequence ID" value="NZ_JAPDIA010000003.1"/>
</dbReference>
<evidence type="ECO:0000313" key="3">
    <source>
        <dbReference type="Proteomes" id="UP001153404"/>
    </source>
</evidence>
<keyword evidence="1" id="KW-0812">Transmembrane</keyword>
<comment type="caution">
    <text evidence="2">The sequence shown here is derived from an EMBL/GenBank/DDBJ whole genome shotgun (WGS) entry which is preliminary data.</text>
</comment>
<protein>
    <submittedName>
        <fullName evidence="2">Uncharacterized protein</fullName>
    </submittedName>
</protein>
<evidence type="ECO:0000256" key="1">
    <source>
        <dbReference type="SAM" id="Phobius"/>
    </source>
</evidence>
<accession>A0A9X4KTP8</accession>
<organism evidence="2 3">
    <name type="scientific">Cohnella rhizosphaerae</name>
    <dbReference type="NCBI Taxonomy" id="1457232"/>
    <lineage>
        <taxon>Bacteria</taxon>
        <taxon>Bacillati</taxon>
        <taxon>Bacillota</taxon>
        <taxon>Bacilli</taxon>
        <taxon>Bacillales</taxon>
        <taxon>Paenibacillaceae</taxon>
        <taxon>Cohnella</taxon>
    </lineage>
</organism>
<keyword evidence="1" id="KW-0472">Membrane</keyword>
<reference evidence="2" key="1">
    <citation type="submission" date="2022-10" db="EMBL/GenBank/DDBJ databases">
        <title>Comparative genomic analysis of Cohnella hashimotonis sp. nov., isolated from the International Space Station.</title>
        <authorList>
            <person name="Simpson A."/>
            <person name="Venkateswaran K."/>
        </authorList>
    </citation>
    <scope>NUCLEOTIDE SEQUENCE</scope>
    <source>
        <strain evidence="2">DSM 28161</strain>
    </source>
</reference>
<name>A0A9X4KTP8_9BACL</name>
<keyword evidence="3" id="KW-1185">Reference proteome</keyword>
<evidence type="ECO:0000313" key="2">
    <source>
        <dbReference type="EMBL" id="MDG0810588.1"/>
    </source>
</evidence>
<dbReference type="EMBL" id="JAPDIA010000003">
    <property type="protein sequence ID" value="MDG0810588.1"/>
    <property type="molecule type" value="Genomic_DNA"/>
</dbReference>
<feature type="transmembrane region" description="Helical" evidence="1">
    <location>
        <begin position="46"/>
        <end position="71"/>
    </location>
</feature>
<keyword evidence="1" id="KW-1133">Transmembrane helix</keyword>
<gene>
    <name evidence="2" type="ORF">OMP40_15365</name>
</gene>
<dbReference type="AlphaFoldDB" id="A0A9X4KTP8"/>
<sequence length="120" mass="13552">MKNKRSKFKVATLVVFLSIGTPALIQLVFRVIFADYYENGVFLPGLAHYFITALMIIVNLIFAPMIVFLNYPTLEQGDVRSILLTRITIIFAVSIVAQIVLSIIIENPFSPSTPNFFIRL</sequence>
<proteinExistence type="predicted"/>